<dbReference type="InterPro" id="IPR043404">
    <property type="entry name" value="ATAXIN1-like"/>
</dbReference>
<dbReference type="GO" id="GO:0005634">
    <property type="term" value="C:nucleus"/>
    <property type="evidence" value="ECO:0007669"/>
    <property type="project" value="UniProtKB-SubCell"/>
</dbReference>
<dbReference type="GO" id="GO:0003677">
    <property type="term" value="F:DNA binding"/>
    <property type="evidence" value="ECO:0007669"/>
    <property type="project" value="UniProtKB-KW"/>
</dbReference>
<dbReference type="GO" id="GO:0003723">
    <property type="term" value="F:RNA binding"/>
    <property type="evidence" value="ECO:0007669"/>
    <property type="project" value="InterPro"/>
</dbReference>
<feature type="chain" id="PRO_5037494799" evidence="7">
    <location>
        <begin position="22"/>
        <end position="223"/>
    </location>
</feature>
<evidence type="ECO:0000256" key="1">
    <source>
        <dbReference type="ARBA" id="ARBA00004123"/>
    </source>
</evidence>
<organism evidence="9 10">
    <name type="scientific">Romanomermis culicivorax</name>
    <name type="common">Nematode worm</name>
    <dbReference type="NCBI Taxonomy" id="13658"/>
    <lineage>
        <taxon>Eukaryota</taxon>
        <taxon>Metazoa</taxon>
        <taxon>Ecdysozoa</taxon>
        <taxon>Nematoda</taxon>
        <taxon>Enoplea</taxon>
        <taxon>Dorylaimia</taxon>
        <taxon>Mermithida</taxon>
        <taxon>Mermithoidea</taxon>
        <taxon>Mermithidae</taxon>
        <taxon>Romanomermis</taxon>
    </lineage>
</organism>
<dbReference type="WBParaSite" id="nRc.2.0.1.t02255-RA">
    <property type="protein sequence ID" value="nRc.2.0.1.t02255-RA"/>
    <property type="gene ID" value="nRc.2.0.1.g02255"/>
</dbReference>
<evidence type="ECO:0000313" key="9">
    <source>
        <dbReference type="Proteomes" id="UP000887565"/>
    </source>
</evidence>
<evidence type="ECO:0000259" key="8">
    <source>
        <dbReference type="PROSITE" id="PS51148"/>
    </source>
</evidence>
<sequence length="223" mass="24376">MRFILRAIFEAIYFLQVTVEATQEHPFFVIGQGWSSYNPEKTKLLYGLNCNKLKTKDCCISLTSRGGLTNHLADAAVNGHCTNVVVSAPSNQKISPKIKVNNKFSFQNITGAASPIKQNTTVKTGSVSCNGHSTATTINSAVTANVGHKRKNRNINDLAEDLSISAATHQQQGISKTKKFKSPEIVVAPKSSTTNKNFQHRRSSTPILVENRKPSTGRRFSVS</sequence>
<accession>A0A915HL99</accession>
<evidence type="ECO:0000256" key="2">
    <source>
        <dbReference type="ARBA" id="ARBA00022491"/>
    </source>
</evidence>
<dbReference type="InterPro" id="IPR036096">
    <property type="entry name" value="Ataxin_AXH_dom_sf"/>
</dbReference>
<evidence type="ECO:0000313" key="10">
    <source>
        <dbReference type="WBParaSite" id="nRc.2.0.1.t02255-RA"/>
    </source>
</evidence>
<name>A0A915HL99_ROMCU</name>
<evidence type="ECO:0000256" key="5">
    <source>
        <dbReference type="ARBA" id="ARBA00023163"/>
    </source>
</evidence>
<feature type="domain" description="AXH" evidence="8">
    <location>
        <begin position="1"/>
        <end position="70"/>
    </location>
</feature>
<keyword evidence="2" id="KW-0678">Repressor</keyword>
<protein>
    <submittedName>
        <fullName evidence="10">AXH domain-containing protein</fullName>
    </submittedName>
</protein>
<keyword evidence="3" id="KW-0805">Transcription regulation</keyword>
<dbReference type="InterPro" id="IPR003652">
    <property type="entry name" value="Ataxin_AXH_dom"/>
</dbReference>
<evidence type="ECO:0000256" key="3">
    <source>
        <dbReference type="ARBA" id="ARBA00023015"/>
    </source>
</evidence>
<evidence type="ECO:0000256" key="4">
    <source>
        <dbReference type="ARBA" id="ARBA00023125"/>
    </source>
</evidence>
<dbReference type="AlphaFoldDB" id="A0A915HL99"/>
<keyword evidence="5" id="KW-0804">Transcription</keyword>
<comment type="subcellular location">
    <subcellularLocation>
        <location evidence="1">Nucleus</location>
    </subcellularLocation>
</comment>
<dbReference type="PROSITE" id="PS51148">
    <property type="entry name" value="AXH"/>
    <property type="match status" value="1"/>
</dbReference>
<keyword evidence="4" id="KW-0238">DNA-binding</keyword>
<dbReference type="SUPFAM" id="SSF102031">
    <property type="entry name" value="AXH domain"/>
    <property type="match status" value="1"/>
</dbReference>
<evidence type="ECO:0000256" key="7">
    <source>
        <dbReference type="SAM" id="SignalP"/>
    </source>
</evidence>
<dbReference type="GO" id="GO:0006355">
    <property type="term" value="P:regulation of DNA-templated transcription"/>
    <property type="evidence" value="ECO:0007669"/>
    <property type="project" value="InterPro"/>
</dbReference>
<dbReference type="Proteomes" id="UP000887565">
    <property type="component" value="Unplaced"/>
</dbReference>
<keyword evidence="7" id="KW-0732">Signal</keyword>
<keyword evidence="6" id="KW-0539">Nucleus</keyword>
<dbReference type="Pfam" id="PF08517">
    <property type="entry name" value="AXH"/>
    <property type="match status" value="1"/>
</dbReference>
<dbReference type="PANTHER" id="PTHR13392">
    <property type="entry name" value="ATAXIN 1"/>
    <property type="match status" value="1"/>
</dbReference>
<dbReference type="SMART" id="SM00536">
    <property type="entry name" value="AXH"/>
    <property type="match status" value="1"/>
</dbReference>
<reference evidence="10" key="1">
    <citation type="submission" date="2022-11" db="UniProtKB">
        <authorList>
            <consortium name="WormBaseParasite"/>
        </authorList>
    </citation>
    <scope>IDENTIFICATION</scope>
</reference>
<proteinExistence type="predicted"/>
<keyword evidence="9" id="KW-1185">Reference proteome</keyword>
<dbReference type="PANTHER" id="PTHR13392:SF13">
    <property type="entry name" value="AXH DOMAIN-CONTAINING PROTEIN"/>
    <property type="match status" value="1"/>
</dbReference>
<feature type="signal peptide" evidence="7">
    <location>
        <begin position="1"/>
        <end position="21"/>
    </location>
</feature>
<evidence type="ECO:0000256" key="6">
    <source>
        <dbReference type="ARBA" id="ARBA00023242"/>
    </source>
</evidence>